<evidence type="ECO:0000259" key="1">
    <source>
        <dbReference type="Pfam" id="PF13577"/>
    </source>
</evidence>
<dbReference type="EMBL" id="QPJC01000004">
    <property type="protein sequence ID" value="RCW44586.1"/>
    <property type="molecule type" value="Genomic_DNA"/>
</dbReference>
<dbReference type="InterPro" id="IPR032710">
    <property type="entry name" value="NTF2-like_dom_sf"/>
</dbReference>
<accession>A0A368VTR3</accession>
<dbReference type="Gene3D" id="3.10.450.50">
    <property type="match status" value="1"/>
</dbReference>
<dbReference type="Pfam" id="PF13577">
    <property type="entry name" value="SnoaL_4"/>
    <property type="match status" value="1"/>
</dbReference>
<organism evidence="2 3">
    <name type="scientific">Halopolyspora algeriensis</name>
    <dbReference type="NCBI Taxonomy" id="1500506"/>
    <lineage>
        <taxon>Bacteria</taxon>
        <taxon>Bacillati</taxon>
        <taxon>Actinomycetota</taxon>
        <taxon>Actinomycetes</taxon>
        <taxon>Actinomycetes incertae sedis</taxon>
        <taxon>Halopolyspora</taxon>
    </lineage>
</organism>
<dbReference type="Proteomes" id="UP000253495">
    <property type="component" value="Unassembled WGS sequence"/>
</dbReference>
<dbReference type="InterPro" id="IPR037401">
    <property type="entry name" value="SnoaL-like"/>
</dbReference>
<reference evidence="2 3" key="1">
    <citation type="submission" date="2018-07" db="EMBL/GenBank/DDBJ databases">
        <title>Genomic Encyclopedia of Type Strains, Phase III (KMG-III): the genomes of soil and plant-associated and newly described type strains.</title>
        <authorList>
            <person name="Whitman W."/>
        </authorList>
    </citation>
    <scope>NUCLEOTIDE SEQUENCE [LARGE SCALE GENOMIC DNA]</scope>
    <source>
        <strain evidence="2 3">CECT 8575</strain>
    </source>
</reference>
<feature type="domain" description="SnoaL-like" evidence="1">
    <location>
        <begin position="3"/>
        <end position="128"/>
    </location>
</feature>
<dbReference type="OrthoDB" id="4941530at2"/>
<proteinExistence type="predicted"/>
<keyword evidence="3" id="KW-1185">Reference proteome</keyword>
<gene>
    <name evidence="2" type="ORF">DFQ14_104175</name>
</gene>
<sequence length="160" mass="18388">MDLHALEEIRRVKYRYLRSIDLKRWDELAGTLTEEATADYGTPVRGEPLRLAGRDAIVEFMRQNLGPDIITVHSCSQPEIDIDGDTAAGTWCFDDTVIVHRHRLMIRGSAYYEDRYRREADGAWRIEHTGYVRLYEATLSLDDVPSFRLTANRWADAVAG</sequence>
<name>A0A368VTR3_9ACTN</name>
<dbReference type="RefSeq" id="WP_114452677.1">
    <property type="nucleotide sequence ID" value="NZ_QPJC01000004.1"/>
</dbReference>
<dbReference type="AlphaFoldDB" id="A0A368VTR3"/>
<dbReference type="SUPFAM" id="SSF54427">
    <property type="entry name" value="NTF2-like"/>
    <property type="match status" value="1"/>
</dbReference>
<comment type="caution">
    <text evidence="2">The sequence shown here is derived from an EMBL/GenBank/DDBJ whole genome shotgun (WGS) entry which is preliminary data.</text>
</comment>
<protein>
    <submittedName>
        <fullName evidence="2">SnoaL-like protein</fullName>
    </submittedName>
</protein>
<evidence type="ECO:0000313" key="2">
    <source>
        <dbReference type="EMBL" id="RCW44586.1"/>
    </source>
</evidence>
<evidence type="ECO:0000313" key="3">
    <source>
        <dbReference type="Proteomes" id="UP000253495"/>
    </source>
</evidence>